<protein>
    <recommendedName>
        <fullName evidence="4">NADH dehydrogenase subunit E</fullName>
    </recommendedName>
</protein>
<dbReference type="Pfam" id="PF17267">
    <property type="entry name" value="DUF5333"/>
    <property type="match status" value="1"/>
</dbReference>
<evidence type="ECO:0000313" key="3">
    <source>
        <dbReference type="Proteomes" id="UP000295701"/>
    </source>
</evidence>
<name>A0A4R6AJT1_9RHOB</name>
<evidence type="ECO:0008006" key="4">
    <source>
        <dbReference type="Google" id="ProtNLM"/>
    </source>
</evidence>
<dbReference type="AlphaFoldDB" id="A0A4R6AJT1"/>
<evidence type="ECO:0000256" key="1">
    <source>
        <dbReference type="SAM" id="SignalP"/>
    </source>
</evidence>
<dbReference type="EMBL" id="SNAA01000001">
    <property type="protein sequence ID" value="TDL84240.1"/>
    <property type="molecule type" value="Genomic_DNA"/>
</dbReference>
<accession>A0A4R6AJT1</accession>
<dbReference type="RefSeq" id="WP_133395339.1">
    <property type="nucleotide sequence ID" value="NZ_SNAA01000001.1"/>
</dbReference>
<feature type="chain" id="PRO_5020847026" description="NADH dehydrogenase subunit E" evidence="1">
    <location>
        <begin position="21"/>
        <end position="136"/>
    </location>
</feature>
<proteinExistence type="predicted"/>
<keyword evidence="1" id="KW-0732">Signal</keyword>
<feature type="signal peptide" evidence="1">
    <location>
        <begin position="1"/>
        <end position="20"/>
    </location>
</feature>
<comment type="caution">
    <text evidence="2">The sequence shown here is derived from an EMBL/GenBank/DDBJ whole genome shotgun (WGS) entry which is preliminary data.</text>
</comment>
<dbReference type="InterPro" id="IPR020349">
    <property type="entry name" value="Uncharacterised_14.7kDa"/>
</dbReference>
<evidence type="ECO:0000313" key="2">
    <source>
        <dbReference type="EMBL" id="TDL84240.1"/>
    </source>
</evidence>
<keyword evidence="3" id="KW-1185">Reference proteome</keyword>
<reference evidence="2 3" key="1">
    <citation type="submission" date="2019-03" db="EMBL/GenBank/DDBJ databases">
        <title>Primorskyibacter sp. SS33 isolated from sediments.</title>
        <authorList>
            <person name="Xunke S."/>
        </authorList>
    </citation>
    <scope>NUCLEOTIDE SEQUENCE [LARGE SCALE GENOMIC DNA]</scope>
    <source>
        <strain evidence="2 3">SS33</strain>
    </source>
</reference>
<dbReference type="Proteomes" id="UP000295701">
    <property type="component" value="Unassembled WGS sequence"/>
</dbReference>
<gene>
    <name evidence="2" type="ORF">E2L08_01885</name>
</gene>
<organism evidence="2 3">
    <name type="scientific">Palleronia sediminis</name>
    <dbReference type="NCBI Taxonomy" id="2547833"/>
    <lineage>
        <taxon>Bacteria</taxon>
        <taxon>Pseudomonadati</taxon>
        <taxon>Pseudomonadota</taxon>
        <taxon>Alphaproteobacteria</taxon>
        <taxon>Rhodobacterales</taxon>
        <taxon>Roseobacteraceae</taxon>
        <taxon>Palleronia</taxon>
    </lineage>
</organism>
<sequence>MPRSSILAALLALMPTLGGAALAQHALVNDPTVRQGFYAIGLADEIRKNCPQISPRLVRAYTFLKSLESYALEAGYSQAEIKQLTDNDAAEDALRAEIRADLAARGATAGNTSGFCAVGREEMARGTQAGRLLKAN</sequence>
<dbReference type="OrthoDB" id="7658992at2"/>